<name>A0A4Y2SGE2_ARAVE</name>
<feature type="domain" description="Tc1-like transposase DDE" evidence="3">
    <location>
        <begin position="150"/>
        <end position="300"/>
    </location>
</feature>
<dbReference type="GO" id="GO:0005634">
    <property type="term" value="C:nucleus"/>
    <property type="evidence" value="ECO:0007669"/>
    <property type="project" value="UniProtKB-SubCell"/>
</dbReference>
<dbReference type="Pfam" id="PF01498">
    <property type="entry name" value="HTH_Tnp_Tc3_2"/>
    <property type="match status" value="1"/>
</dbReference>
<feature type="domain" description="Transposase Tc1-like" evidence="2">
    <location>
        <begin position="74"/>
        <end position="137"/>
    </location>
</feature>
<dbReference type="InterPro" id="IPR002492">
    <property type="entry name" value="Transposase_Tc1-like"/>
</dbReference>
<dbReference type="InterPro" id="IPR047655">
    <property type="entry name" value="Transpos_IS630-like"/>
</dbReference>
<dbReference type="EMBL" id="BGPR01021489">
    <property type="protein sequence ID" value="GBN86843.1"/>
    <property type="molecule type" value="Genomic_DNA"/>
</dbReference>
<reference evidence="4 5" key="1">
    <citation type="journal article" date="2019" name="Sci. Rep.">
        <title>Orb-weaving spider Araneus ventricosus genome elucidates the spidroin gene catalogue.</title>
        <authorList>
            <person name="Kono N."/>
            <person name="Nakamura H."/>
            <person name="Ohtoshi R."/>
            <person name="Moran D.A.P."/>
            <person name="Shinohara A."/>
            <person name="Yoshida Y."/>
            <person name="Fujiwara M."/>
            <person name="Mori M."/>
            <person name="Tomita M."/>
            <person name="Arakawa K."/>
        </authorList>
    </citation>
    <scope>NUCLEOTIDE SEQUENCE [LARGE SCALE GENOMIC DNA]</scope>
</reference>
<dbReference type="PANTHER" id="PTHR47326:SF1">
    <property type="entry name" value="HTH PSQ-TYPE DOMAIN-CONTAINING PROTEIN"/>
    <property type="match status" value="1"/>
</dbReference>
<comment type="caution">
    <text evidence="4">The sequence shown here is derived from an EMBL/GenBank/DDBJ whole genome shotgun (WGS) entry which is preliminary data.</text>
</comment>
<evidence type="ECO:0000256" key="1">
    <source>
        <dbReference type="ARBA" id="ARBA00004123"/>
    </source>
</evidence>
<dbReference type="PANTHER" id="PTHR47326">
    <property type="entry name" value="TRANSPOSABLE ELEMENT TC3 TRANSPOSASE-LIKE PROTEIN"/>
    <property type="match status" value="1"/>
</dbReference>
<proteinExistence type="predicted"/>
<dbReference type="SUPFAM" id="SSF46689">
    <property type="entry name" value="Homeodomain-like"/>
    <property type="match status" value="1"/>
</dbReference>
<dbReference type="Gene3D" id="3.30.420.10">
    <property type="entry name" value="Ribonuclease H-like superfamily/Ribonuclease H"/>
    <property type="match status" value="1"/>
</dbReference>
<sequence length="315" mass="36662">MVRGRATDLAVRNQIIQQHQNGISQRQMGRTFRLAKCTVCSIIKRLTTTGNRCTGKAPGRKLTLIDREVRLFRRHIRKNRHMAVADVVTWARQSFGKAISEKSLRRYIERCGYAYYKARRMPFLTSSNKRRRVAWSKYQLSCTPSQCKKVLWTDESIFEVSYGNIGRKGIRKKDETNDPSCYKRVVHKASSVMVWGCLAANGVGNLHFCTGTIKAPDYIHVFEINLRPSVHRLFGRKRYLFQQDNARPHTANITKTWLHTKHVPVLEWPAGSPDLSPIENIWRILKRNMAQPRPRNIQQLQDYLRQEWENISTAV</sequence>
<organism evidence="4 5">
    <name type="scientific">Araneus ventricosus</name>
    <name type="common">Orbweaver spider</name>
    <name type="synonym">Epeira ventricosa</name>
    <dbReference type="NCBI Taxonomy" id="182803"/>
    <lineage>
        <taxon>Eukaryota</taxon>
        <taxon>Metazoa</taxon>
        <taxon>Ecdysozoa</taxon>
        <taxon>Arthropoda</taxon>
        <taxon>Chelicerata</taxon>
        <taxon>Arachnida</taxon>
        <taxon>Araneae</taxon>
        <taxon>Araneomorphae</taxon>
        <taxon>Entelegynae</taxon>
        <taxon>Araneoidea</taxon>
        <taxon>Araneidae</taxon>
        <taxon>Araneus</taxon>
    </lineage>
</organism>
<dbReference type="InterPro" id="IPR009057">
    <property type="entry name" value="Homeodomain-like_sf"/>
</dbReference>
<dbReference type="GO" id="GO:0015074">
    <property type="term" value="P:DNA integration"/>
    <property type="evidence" value="ECO:0007669"/>
    <property type="project" value="InterPro"/>
</dbReference>
<evidence type="ECO:0000259" key="2">
    <source>
        <dbReference type="Pfam" id="PF01498"/>
    </source>
</evidence>
<dbReference type="GO" id="GO:0003677">
    <property type="term" value="F:DNA binding"/>
    <property type="evidence" value="ECO:0007669"/>
    <property type="project" value="InterPro"/>
</dbReference>
<comment type="subcellular location">
    <subcellularLocation>
        <location evidence="1">Nucleus</location>
    </subcellularLocation>
</comment>
<dbReference type="GO" id="GO:0006313">
    <property type="term" value="P:DNA transposition"/>
    <property type="evidence" value="ECO:0007669"/>
    <property type="project" value="InterPro"/>
</dbReference>
<dbReference type="Proteomes" id="UP000499080">
    <property type="component" value="Unassembled WGS sequence"/>
</dbReference>
<dbReference type="InterPro" id="IPR036388">
    <property type="entry name" value="WH-like_DNA-bd_sf"/>
</dbReference>
<protein>
    <submittedName>
        <fullName evidence="4">Transposable element Tc1 transposase</fullName>
    </submittedName>
</protein>
<dbReference type="Pfam" id="PF13358">
    <property type="entry name" value="DDE_3"/>
    <property type="match status" value="1"/>
</dbReference>
<dbReference type="InterPro" id="IPR038717">
    <property type="entry name" value="Tc1-like_DDE_dom"/>
</dbReference>
<evidence type="ECO:0000259" key="3">
    <source>
        <dbReference type="Pfam" id="PF13358"/>
    </source>
</evidence>
<evidence type="ECO:0000313" key="4">
    <source>
        <dbReference type="EMBL" id="GBN86843.1"/>
    </source>
</evidence>
<keyword evidence="5" id="KW-1185">Reference proteome</keyword>
<dbReference type="OrthoDB" id="8846323at2759"/>
<dbReference type="NCBIfam" id="NF033545">
    <property type="entry name" value="transpos_IS630"/>
    <property type="match status" value="1"/>
</dbReference>
<evidence type="ECO:0000313" key="5">
    <source>
        <dbReference type="Proteomes" id="UP000499080"/>
    </source>
</evidence>
<dbReference type="InterPro" id="IPR036397">
    <property type="entry name" value="RNaseH_sf"/>
</dbReference>
<dbReference type="Gene3D" id="1.10.10.10">
    <property type="entry name" value="Winged helix-like DNA-binding domain superfamily/Winged helix DNA-binding domain"/>
    <property type="match status" value="1"/>
</dbReference>
<gene>
    <name evidence="4" type="primary">tc1a_168</name>
    <name evidence="4" type="ORF">AVEN_77713_1</name>
</gene>
<dbReference type="AlphaFoldDB" id="A0A4Y2SGE2"/>
<accession>A0A4Y2SGE2</accession>